<gene>
    <name evidence="5" type="ORF">QYE77_10610</name>
</gene>
<dbReference type="EC" id="2.7.7.7" evidence="1"/>
<sequence length="226" mass="25520">MGFTVLHMYVDSLFVQRPETHHPDDFAPLLAAIEQQTAIPVTLEGVYRWIAFPPARQHPRQPVPNRYFGVFSDGRIKARGIALRRHDTPPFVAQVQETLIRYLAQAEHPALQVTAARAWVDQQLHRLWQHRVPVDDLRVAVKLQRLPTDYVRPSPAAQAAQHLAARGVTVHPGMRLTFWFTRGGVSVTPPPPEDLDLEPYARWVQRAAAEVLDVMTSIEASPFPSA</sequence>
<dbReference type="RefSeq" id="WP_315625383.1">
    <property type="nucleotide sequence ID" value="NZ_JAUHMF010000002.1"/>
</dbReference>
<dbReference type="InterPro" id="IPR042087">
    <property type="entry name" value="DNA_pol_B_thumb"/>
</dbReference>
<evidence type="ECO:0000256" key="4">
    <source>
        <dbReference type="ARBA" id="ARBA00022932"/>
    </source>
</evidence>
<dbReference type="InterPro" id="IPR050240">
    <property type="entry name" value="DNA_pol_type-B"/>
</dbReference>
<dbReference type="InterPro" id="IPR023211">
    <property type="entry name" value="DNA_pol_palm_dom_sf"/>
</dbReference>
<organism evidence="5 6">
    <name type="scientific">Thermanaerothrix solaris</name>
    <dbReference type="NCBI Taxonomy" id="3058434"/>
    <lineage>
        <taxon>Bacteria</taxon>
        <taxon>Bacillati</taxon>
        <taxon>Chloroflexota</taxon>
        <taxon>Anaerolineae</taxon>
        <taxon>Anaerolineales</taxon>
        <taxon>Anaerolineaceae</taxon>
        <taxon>Thermanaerothrix</taxon>
    </lineage>
</organism>
<name>A0ABU3NPF6_9CHLR</name>
<comment type="caution">
    <text evidence="5">The sequence shown here is derived from an EMBL/GenBank/DDBJ whole genome shotgun (WGS) entry which is preliminary data.</text>
</comment>
<protein>
    <recommendedName>
        <fullName evidence="1">DNA-directed DNA polymerase</fullName>
        <ecNumber evidence="1">2.7.7.7</ecNumber>
    </recommendedName>
</protein>
<reference evidence="5 6" key="1">
    <citation type="submission" date="2023-07" db="EMBL/GenBank/DDBJ databases">
        <title>Novel species of Thermanaerothrix with wide hydrolytic capabilities.</title>
        <authorList>
            <person name="Zayulina K.S."/>
            <person name="Podosokorskaya O.A."/>
            <person name="Elcheninov A.G."/>
        </authorList>
    </citation>
    <scope>NUCLEOTIDE SEQUENCE [LARGE SCALE GENOMIC DNA]</scope>
    <source>
        <strain evidence="5 6">4228-RoL</strain>
    </source>
</reference>
<evidence type="ECO:0000256" key="2">
    <source>
        <dbReference type="ARBA" id="ARBA00022679"/>
    </source>
</evidence>
<evidence type="ECO:0000313" key="5">
    <source>
        <dbReference type="EMBL" id="MDT8898721.1"/>
    </source>
</evidence>
<evidence type="ECO:0000256" key="3">
    <source>
        <dbReference type="ARBA" id="ARBA00022695"/>
    </source>
</evidence>
<keyword evidence="6" id="KW-1185">Reference proteome</keyword>
<dbReference type="PANTHER" id="PTHR10322:SF23">
    <property type="entry name" value="DNA POLYMERASE DELTA CATALYTIC SUBUNIT"/>
    <property type="match status" value="1"/>
</dbReference>
<dbReference type="EMBL" id="JAUHMF010000002">
    <property type="protein sequence ID" value="MDT8898721.1"/>
    <property type="molecule type" value="Genomic_DNA"/>
</dbReference>
<dbReference type="SUPFAM" id="SSF56672">
    <property type="entry name" value="DNA/RNA polymerases"/>
    <property type="match status" value="1"/>
</dbReference>
<keyword evidence="3" id="KW-0548">Nucleotidyltransferase</keyword>
<accession>A0ABU3NPF6</accession>
<evidence type="ECO:0000256" key="1">
    <source>
        <dbReference type="ARBA" id="ARBA00012417"/>
    </source>
</evidence>
<dbReference type="InterPro" id="IPR043502">
    <property type="entry name" value="DNA/RNA_pol_sf"/>
</dbReference>
<dbReference type="Gene3D" id="3.90.1600.10">
    <property type="entry name" value="Palm domain of DNA polymerase"/>
    <property type="match status" value="1"/>
</dbReference>
<dbReference type="Proteomes" id="UP001254165">
    <property type="component" value="Unassembled WGS sequence"/>
</dbReference>
<keyword evidence="2" id="KW-0808">Transferase</keyword>
<dbReference type="PANTHER" id="PTHR10322">
    <property type="entry name" value="DNA POLYMERASE CATALYTIC SUBUNIT"/>
    <property type="match status" value="1"/>
</dbReference>
<proteinExistence type="predicted"/>
<keyword evidence="4" id="KW-0239">DNA-directed DNA polymerase</keyword>
<dbReference type="Gene3D" id="1.10.132.60">
    <property type="entry name" value="DNA polymerase family B, C-terminal domain"/>
    <property type="match status" value="1"/>
</dbReference>
<evidence type="ECO:0000313" key="6">
    <source>
        <dbReference type="Proteomes" id="UP001254165"/>
    </source>
</evidence>